<dbReference type="InterPro" id="IPR044861">
    <property type="entry name" value="IPNS-like_FE2OG_OXY"/>
</dbReference>
<dbReference type="GO" id="GO:0017000">
    <property type="term" value="P:antibiotic biosynthetic process"/>
    <property type="evidence" value="ECO:0007669"/>
    <property type="project" value="UniProtKB-KW"/>
</dbReference>
<evidence type="ECO:0000313" key="5">
    <source>
        <dbReference type="EMBL" id="GLL11571.1"/>
    </source>
</evidence>
<protein>
    <submittedName>
        <fullName evidence="5">Flavonol synthase</fullName>
    </submittedName>
</protein>
<name>A0A9W6L3T3_9PSEU</name>
<dbReference type="RefSeq" id="WP_037048545.1">
    <property type="nucleotide sequence ID" value="NZ_BAAAUZ010000045.1"/>
</dbReference>
<evidence type="ECO:0000256" key="2">
    <source>
        <dbReference type="ARBA" id="ARBA00023194"/>
    </source>
</evidence>
<dbReference type="PANTHER" id="PTHR47990">
    <property type="entry name" value="2-OXOGLUTARATE (2OG) AND FE(II)-DEPENDENT OXYGENASE SUPERFAMILY PROTEIN-RELATED"/>
    <property type="match status" value="1"/>
</dbReference>
<dbReference type="PROSITE" id="PS51471">
    <property type="entry name" value="FE2OG_OXY"/>
    <property type="match status" value="1"/>
</dbReference>
<organism evidence="5 6">
    <name type="scientific">Pseudonocardia halophobica</name>
    <dbReference type="NCBI Taxonomy" id="29401"/>
    <lineage>
        <taxon>Bacteria</taxon>
        <taxon>Bacillati</taxon>
        <taxon>Actinomycetota</taxon>
        <taxon>Actinomycetes</taxon>
        <taxon>Pseudonocardiales</taxon>
        <taxon>Pseudonocardiaceae</taxon>
        <taxon>Pseudonocardia</taxon>
    </lineage>
</organism>
<evidence type="ECO:0000313" key="6">
    <source>
        <dbReference type="Proteomes" id="UP001143463"/>
    </source>
</evidence>
<dbReference type="InterPro" id="IPR005123">
    <property type="entry name" value="Oxoglu/Fe-dep_dioxygenase_dom"/>
</dbReference>
<keyword evidence="2" id="KW-0045">Antibiotic biosynthesis</keyword>
<dbReference type="GO" id="GO:0046872">
    <property type="term" value="F:metal ion binding"/>
    <property type="evidence" value="ECO:0007669"/>
    <property type="project" value="UniProtKB-KW"/>
</dbReference>
<dbReference type="SUPFAM" id="SSF51197">
    <property type="entry name" value="Clavaminate synthase-like"/>
    <property type="match status" value="1"/>
</dbReference>
<reference evidence="5" key="2">
    <citation type="submission" date="2023-01" db="EMBL/GenBank/DDBJ databases">
        <authorList>
            <person name="Sun Q."/>
            <person name="Evtushenko L."/>
        </authorList>
    </citation>
    <scope>NUCLEOTIDE SEQUENCE</scope>
    <source>
        <strain evidence="5">VKM Ac-1069</strain>
    </source>
</reference>
<dbReference type="AlphaFoldDB" id="A0A9W6L3T3"/>
<keyword evidence="6" id="KW-1185">Reference proteome</keyword>
<keyword evidence="3" id="KW-0479">Metal-binding</keyword>
<evidence type="ECO:0000256" key="1">
    <source>
        <dbReference type="ARBA" id="ARBA00004792"/>
    </source>
</evidence>
<reference evidence="5" key="1">
    <citation type="journal article" date="2014" name="Int. J. Syst. Evol. Microbiol.">
        <title>Complete genome sequence of Corynebacterium casei LMG S-19264T (=DSM 44701T), isolated from a smear-ripened cheese.</title>
        <authorList>
            <consortium name="US DOE Joint Genome Institute (JGI-PGF)"/>
            <person name="Walter F."/>
            <person name="Albersmeier A."/>
            <person name="Kalinowski J."/>
            <person name="Ruckert C."/>
        </authorList>
    </citation>
    <scope>NUCLEOTIDE SEQUENCE</scope>
    <source>
        <strain evidence="5">VKM Ac-1069</strain>
    </source>
</reference>
<dbReference type="Pfam" id="PF14226">
    <property type="entry name" value="DIOX_N"/>
    <property type="match status" value="1"/>
</dbReference>
<keyword evidence="3" id="KW-0560">Oxidoreductase</keyword>
<dbReference type="InterPro" id="IPR050231">
    <property type="entry name" value="Iron_ascorbate_oxido_reductase"/>
</dbReference>
<comment type="pathway">
    <text evidence="1">Antibiotic biosynthesis.</text>
</comment>
<gene>
    <name evidence="5" type="ORF">GCM10017577_27120</name>
</gene>
<sequence>MTDTASVIPAVDLADLRSAAPHGRRACAETVHRGLRDIGFVFVRTPEVAERLRADYRTFAEVLDRPEAELERYRRPDIHHLRGYTPLGAETAAACRRSGRGGAPQPDHRSCWLIGPDGFTDPTLRSRFPAFHADNVWPEDAPGFRDRSLALHARLDAIGREVLRALEPGLGYEEGFFDEVTRDAGSSLRPLRYPPVPAERLGRVVWGCRHTDGNLVSVLPPSTSTGLKVKVRGGGWIDAVAPPGHSIVQVGDMLQYMTGGHLRSAAHRIDAPDRPTTEARYSAPLFVYPRADVDLRPHERWGANPDRFPSRTAADYFLERLRRIGLDRTRAAGPAVGLSRSGGSAG</sequence>
<keyword evidence="3" id="KW-0408">Iron</keyword>
<evidence type="ECO:0000259" key="4">
    <source>
        <dbReference type="PROSITE" id="PS51471"/>
    </source>
</evidence>
<dbReference type="InterPro" id="IPR026992">
    <property type="entry name" value="DIOX_N"/>
</dbReference>
<feature type="domain" description="Fe2OG dioxygenase" evidence="4">
    <location>
        <begin position="183"/>
        <end position="289"/>
    </location>
</feature>
<comment type="similarity">
    <text evidence="3">Belongs to the iron/ascorbate-dependent oxidoreductase family.</text>
</comment>
<accession>A0A9W6L3T3</accession>
<dbReference type="EMBL" id="BSFQ01000009">
    <property type="protein sequence ID" value="GLL11571.1"/>
    <property type="molecule type" value="Genomic_DNA"/>
</dbReference>
<dbReference type="Proteomes" id="UP001143463">
    <property type="component" value="Unassembled WGS sequence"/>
</dbReference>
<dbReference type="Pfam" id="PF03171">
    <property type="entry name" value="2OG-FeII_Oxy"/>
    <property type="match status" value="1"/>
</dbReference>
<comment type="caution">
    <text evidence="5">The sequence shown here is derived from an EMBL/GenBank/DDBJ whole genome shotgun (WGS) entry which is preliminary data.</text>
</comment>
<dbReference type="InterPro" id="IPR027443">
    <property type="entry name" value="IPNS-like_sf"/>
</dbReference>
<dbReference type="Gene3D" id="2.60.120.330">
    <property type="entry name" value="B-lactam Antibiotic, Isopenicillin N Synthase, Chain"/>
    <property type="match status" value="1"/>
</dbReference>
<proteinExistence type="inferred from homology"/>
<evidence type="ECO:0000256" key="3">
    <source>
        <dbReference type="RuleBase" id="RU003682"/>
    </source>
</evidence>
<dbReference type="GO" id="GO:0016491">
    <property type="term" value="F:oxidoreductase activity"/>
    <property type="evidence" value="ECO:0007669"/>
    <property type="project" value="UniProtKB-KW"/>
</dbReference>